<proteinExistence type="predicted"/>
<organism evidence="2 3">
    <name type="scientific">Candidatus Allofournierella pullicola</name>
    <dbReference type="NCBI Taxonomy" id="2838596"/>
    <lineage>
        <taxon>Bacteria</taxon>
        <taxon>Bacillati</taxon>
        <taxon>Bacillota</taxon>
        <taxon>Clostridia</taxon>
        <taxon>Eubacteriales</taxon>
        <taxon>Oscillospiraceae</taxon>
        <taxon>Allofournierella</taxon>
    </lineage>
</organism>
<evidence type="ECO:0000313" key="2">
    <source>
        <dbReference type="EMBL" id="HIX05474.1"/>
    </source>
</evidence>
<gene>
    <name evidence="2" type="ORF">H9865_05130</name>
</gene>
<dbReference type="InterPro" id="IPR037171">
    <property type="entry name" value="NagB/RpiA_transferase-like"/>
</dbReference>
<dbReference type="InterPro" id="IPR003741">
    <property type="entry name" value="LUD_dom"/>
</dbReference>
<name>A0A9D1V4A0_9FIRM</name>
<dbReference type="EMBL" id="DXFW01000013">
    <property type="protein sequence ID" value="HIX05474.1"/>
    <property type="molecule type" value="Genomic_DNA"/>
</dbReference>
<feature type="domain" description="LUD" evidence="1">
    <location>
        <begin position="14"/>
        <end position="205"/>
    </location>
</feature>
<reference evidence="2" key="1">
    <citation type="journal article" date="2021" name="PeerJ">
        <title>Extensive microbial diversity within the chicken gut microbiome revealed by metagenomics and culture.</title>
        <authorList>
            <person name="Gilroy R."/>
            <person name="Ravi A."/>
            <person name="Getino M."/>
            <person name="Pursley I."/>
            <person name="Horton D.L."/>
            <person name="Alikhan N.F."/>
            <person name="Baker D."/>
            <person name="Gharbi K."/>
            <person name="Hall N."/>
            <person name="Watson M."/>
            <person name="Adriaenssens E.M."/>
            <person name="Foster-Nyarko E."/>
            <person name="Jarju S."/>
            <person name="Secka A."/>
            <person name="Antonio M."/>
            <person name="Oren A."/>
            <person name="Chaudhuri R.R."/>
            <person name="La Ragione R."/>
            <person name="Hildebrand F."/>
            <person name="Pallen M.J."/>
        </authorList>
    </citation>
    <scope>NUCLEOTIDE SEQUENCE</scope>
    <source>
        <strain evidence="2">2239</strain>
    </source>
</reference>
<evidence type="ECO:0000259" key="1">
    <source>
        <dbReference type="Pfam" id="PF02589"/>
    </source>
</evidence>
<dbReference type="AlphaFoldDB" id="A0A9D1V4A0"/>
<dbReference type="Pfam" id="PF02589">
    <property type="entry name" value="LUD_dom"/>
    <property type="match status" value="1"/>
</dbReference>
<dbReference type="Proteomes" id="UP000824193">
    <property type="component" value="Unassembled WGS sequence"/>
</dbReference>
<dbReference type="SUPFAM" id="SSF100950">
    <property type="entry name" value="NagB/RpiA/CoA transferase-like"/>
    <property type="match status" value="1"/>
</dbReference>
<evidence type="ECO:0000313" key="3">
    <source>
        <dbReference type="Proteomes" id="UP000824193"/>
    </source>
</evidence>
<accession>A0A9D1V4A0</accession>
<dbReference type="PANTHER" id="PTHR36179:SF2">
    <property type="entry name" value="LUD DOMAIN-CONTAINING PROTEIN"/>
    <property type="match status" value="1"/>
</dbReference>
<reference evidence="2" key="2">
    <citation type="submission" date="2021-04" db="EMBL/GenBank/DDBJ databases">
        <authorList>
            <person name="Gilroy R."/>
        </authorList>
    </citation>
    <scope>NUCLEOTIDE SEQUENCE</scope>
    <source>
        <strain evidence="2">2239</strain>
    </source>
</reference>
<protein>
    <submittedName>
        <fullName evidence="2">Lactate utilization protein</fullName>
    </submittedName>
</protein>
<dbReference type="InterPro" id="IPR009501">
    <property type="entry name" value="UCP020269"/>
</dbReference>
<dbReference type="PANTHER" id="PTHR36179">
    <property type="entry name" value="LUD_DOM DOMAIN-CONTAINING PROTEIN"/>
    <property type="match status" value="1"/>
</dbReference>
<dbReference type="PIRSF" id="PIRSF020269">
    <property type="entry name" value="DUF1121"/>
    <property type="match status" value="1"/>
</dbReference>
<comment type="caution">
    <text evidence="2">The sequence shown here is derived from an EMBL/GenBank/DDBJ whole genome shotgun (WGS) entry which is preliminary data.</text>
</comment>
<sequence length="211" mass="22619">MHDAVKDNIEKRAKRVIAALKANNMEGWYLPDAAGVREFVEKLIPEGATVANGGSMTLAETGVMDLLASGRYEFLDRTGLAGEELGKLYRRVFSADWYLASANALTEAGEIYNVDGNSNRVAAITFGPENVLLVVGCNKIVKDLAAAKERVEAIAAPANTVRLSCATPCAVTGKCEHCHSPARICCTTAIHSFQRIPGRIKVLLVGEPLGF</sequence>